<evidence type="ECO:0000256" key="1">
    <source>
        <dbReference type="SAM" id="MobiDB-lite"/>
    </source>
</evidence>
<feature type="transmembrane region" description="Helical" evidence="2">
    <location>
        <begin position="312"/>
        <end position="331"/>
    </location>
</feature>
<name>A0ABT9MM82_9ACTN</name>
<organism evidence="4 5">
    <name type="scientific">Catenuloplanes nepalensis</name>
    <dbReference type="NCBI Taxonomy" id="587533"/>
    <lineage>
        <taxon>Bacteria</taxon>
        <taxon>Bacillati</taxon>
        <taxon>Actinomycetota</taxon>
        <taxon>Actinomycetes</taxon>
        <taxon>Micromonosporales</taxon>
        <taxon>Micromonosporaceae</taxon>
        <taxon>Catenuloplanes</taxon>
    </lineage>
</organism>
<reference evidence="4 5" key="1">
    <citation type="submission" date="2023-07" db="EMBL/GenBank/DDBJ databases">
        <title>Sequencing the genomes of 1000 actinobacteria strains.</title>
        <authorList>
            <person name="Klenk H.-P."/>
        </authorList>
    </citation>
    <scope>NUCLEOTIDE SEQUENCE [LARGE SCALE GENOMIC DNA]</scope>
    <source>
        <strain evidence="4 5">DSM 44710</strain>
    </source>
</reference>
<keyword evidence="5" id="KW-1185">Reference proteome</keyword>
<feature type="domain" description="CAAX prenyl protease 2/Lysostaphin resistance protein A-like" evidence="3">
    <location>
        <begin position="194"/>
        <end position="279"/>
    </location>
</feature>
<feature type="transmembrane region" description="Helical" evidence="2">
    <location>
        <begin position="244"/>
        <end position="262"/>
    </location>
</feature>
<comment type="caution">
    <text evidence="4">The sequence shown here is derived from an EMBL/GenBank/DDBJ whole genome shotgun (WGS) entry which is preliminary data.</text>
</comment>
<accession>A0ABT9MM82</accession>
<evidence type="ECO:0000256" key="2">
    <source>
        <dbReference type="SAM" id="Phobius"/>
    </source>
</evidence>
<dbReference type="InterPro" id="IPR003675">
    <property type="entry name" value="Rce1/LyrA-like_dom"/>
</dbReference>
<evidence type="ECO:0000313" key="5">
    <source>
        <dbReference type="Proteomes" id="UP001240984"/>
    </source>
</evidence>
<sequence length="363" mass="38643">MTDNEVASAPPTATAQRATTHRDKDQPRPHLLAPVSPFRHFPGPTPVPYHRIGLPVRWWRTIAAAVAIIAVGYVAVPDLLDIAERALPHQQLPVLGGATALTISLFGTAMYLPVVLLAARRIERRRPGNVSSVAGWLRWPWLGLCLGAALLSQVVFVGTLMVLVWGFPSGIPAGAETPLPERQEPWAQVLTGGLIILTVTVFQCAAEEYLTRGWLLQTIRVPSPWPAIIFQAVAWTALHGSGPGPGSAGLLVYGLMLGWLTVHTGGLEAAIAKHVVHNGTAISLQILVGGLAPLRSSVQPAEQAADWITPTAWMASTAFYMAVVAVLTKAVHQWRDHSGPPAWAPPGTAARTAARNLPSATPA</sequence>
<feature type="region of interest" description="Disordered" evidence="1">
    <location>
        <begin position="1"/>
        <end position="32"/>
    </location>
</feature>
<dbReference type="PANTHER" id="PTHR39430">
    <property type="entry name" value="MEMBRANE-ASSOCIATED PROTEASE-RELATED"/>
    <property type="match status" value="1"/>
</dbReference>
<dbReference type="GO" id="GO:0008233">
    <property type="term" value="F:peptidase activity"/>
    <property type="evidence" value="ECO:0007669"/>
    <property type="project" value="UniProtKB-KW"/>
</dbReference>
<keyword evidence="2" id="KW-0472">Membrane</keyword>
<gene>
    <name evidence="4" type="ORF">J2S43_001020</name>
</gene>
<dbReference type="PANTHER" id="PTHR39430:SF1">
    <property type="entry name" value="PROTEASE"/>
    <property type="match status" value="1"/>
</dbReference>
<feature type="transmembrane region" description="Helical" evidence="2">
    <location>
        <begin position="274"/>
        <end position="292"/>
    </location>
</feature>
<dbReference type="EMBL" id="JAUSRA010000001">
    <property type="protein sequence ID" value="MDP9792508.1"/>
    <property type="molecule type" value="Genomic_DNA"/>
</dbReference>
<feature type="transmembrane region" description="Helical" evidence="2">
    <location>
        <begin position="186"/>
        <end position="206"/>
    </location>
</feature>
<proteinExistence type="predicted"/>
<protein>
    <submittedName>
        <fullName evidence="4">Membrane protease YdiL (CAAX protease family)</fullName>
    </submittedName>
</protein>
<dbReference type="GO" id="GO:0006508">
    <property type="term" value="P:proteolysis"/>
    <property type="evidence" value="ECO:0007669"/>
    <property type="project" value="UniProtKB-KW"/>
</dbReference>
<evidence type="ECO:0000259" key="3">
    <source>
        <dbReference type="Pfam" id="PF02517"/>
    </source>
</evidence>
<keyword evidence="2" id="KW-1133">Transmembrane helix</keyword>
<keyword evidence="2" id="KW-0812">Transmembrane</keyword>
<feature type="transmembrane region" description="Helical" evidence="2">
    <location>
        <begin position="96"/>
        <end position="119"/>
    </location>
</feature>
<keyword evidence="4" id="KW-0378">Hydrolase</keyword>
<keyword evidence="4" id="KW-0645">Protease</keyword>
<dbReference type="Pfam" id="PF02517">
    <property type="entry name" value="Rce1-like"/>
    <property type="match status" value="1"/>
</dbReference>
<dbReference type="RefSeq" id="WP_306827383.1">
    <property type="nucleotide sequence ID" value="NZ_JAUSRA010000001.1"/>
</dbReference>
<feature type="transmembrane region" description="Helical" evidence="2">
    <location>
        <begin position="218"/>
        <end position="238"/>
    </location>
</feature>
<feature type="transmembrane region" description="Helical" evidence="2">
    <location>
        <begin position="58"/>
        <end position="76"/>
    </location>
</feature>
<feature type="transmembrane region" description="Helical" evidence="2">
    <location>
        <begin position="139"/>
        <end position="166"/>
    </location>
</feature>
<dbReference type="Proteomes" id="UP001240984">
    <property type="component" value="Unassembled WGS sequence"/>
</dbReference>
<evidence type="ECO:0000313" key="4">
    <source>
        <dbReference type="EMBL" id="MDP9792508.1"/>
    </source>
</evidence>
<feature type="compositionally biased region" description="Low complexity" evidence="1">
    <location>
        <begin position="7"/>
        <end position="18"/>
    </location>
</feature>